<dbReference type="OrthoDB" id="8203325at2"/>
<feature type="domain" description="Uracil-DNA glycosylase-like" evidence="1">
    <location>
        <begin position="47"/>
        <end position="146"/>
    </location>
</feature>
<dbReference type="EMBL" id="FUZQ01000005">
    <property type="protein sequence ID" value="SKC72027.1"/>
    <property type="molecule type" value="Genomic_DNA"/>
</dbReference>
<dbReference type="RefSeq" id="WP_079575348.1">
    <property type="nucleotide sequence ID" value="NZ_FUZQ01000005.1"/>
</dbReference>
<dbReference type="InterPro" id="IPR005122">
    <property type="entry name" value="Uracil-DNA_glycosylase-like"/>
</dbReference>
<dbReference type="STRING" id="526729.SAMN04324258_3093"/>
<reference evidence="2 3" key="1">
    <citation type="submission" date="2017-02" db="EMBL/GenBank/DDBJ databases">
        <authorList>
            <person name="Peterson S.W."/>
        </authorList>
    </citation>
    <scope>NUCLEOTIDE SEQUENCE [LARGE SCALE GENOMIC DNA]</scope>
    <source>
        <strain evidence="2 3">DSM 21481</strain>
    </source>
</reference>
<name>A0A1T5L7M3_9MICO</name>
<organism evidence="2 3">
    <name type="scientific">Krasilnikoviella flava</name>
    <dbReference type="NCBI Taxonomy" id="526729"/>
    <lineage>
        <taxon>Bacteria</taxon>
        <taxon>Bacillati</taxon>
        <taxon>Actinomycetota</taxon>
        <taxon>Actinomycetes</taxon>
        <taxon>Micrococcales</taxon>
        <taxon>Promicromonosporaceae</taxon>
        <taxon>Krasilnikoviella</taxon>
    </lineage>
</organism>
<dbReference type="AlphaFoldDB" id="A0A1T5L7M3"/>
<dbReference type="Gene3D" id="3.40.470.10">
    <property type="entry name" value="Uracil-DNA glycosylase-like domain"/>
    <property type="match status" value="1"/>
</dbReference>
<gene>
    <name evidence="2" type="ORF">SAMN04324258_3093</name>
</gene>
<evidence type="ECO:0000313" key="3">
    <source>
        <dbReference type="Proteomes" id="UP000189777"/>
    </source>
</evidence>
<dbReference type="Proteomes" id="UP000189777">
    <property type="component" value="Unassembled WGS sequence"/>
</dbReference>
<proteinExistence type="predicted"/>
<dbReference type="SUPFAM" id="SSF52141">
    <property type="entry name" value="Uracil-DNA glycosylase-like"/>
    <property type="match status" value="1"/>
</dbReference>
<accession>A0A1T5L7M3</accession>
<sequence length="262" mass="28880">MITDPFDTGPTGRFRTLCRTYPDDTVFRGADGFRPLWGPVFYRGRANGTARLLVVGQDPAQTEAFTRRILSGQAGRRVQGFVEKLGFTHGYLMVNAFLYGIFNQDMALPHLNDPEVVAYRHRWFAAALAPGRIEAVVTFGTPAFQAWRTFVTSPEGSGVSVFHQRALHPTADKPGGPISRRDLLDNWNVALERLHDRLGTPDVAQPLVPYGADFAPGELPEIPSRDLPAGIPAWMRSTDFWATLGNPPGNERANITVEVPAP</sequence>
<keyword evidence="3" id="KW-1185">Reference proteome</keyword>
<protein>
    <submittedName>
        <fullName evidence="2">Uracil DNA glycosylase superfamily protein</fullName>
    </submittedName>
</protein>
<dbReference type="CDD" id="cd10034">
    <property type="entry name" value="UDG_BdiUng_like"/>
    <property type="match status" value="1"/>
</dbReference>
<evidence type="ECO:0000313" key="2">
    <source>
        <dbReference type="EMBL" id="SKC72027.1"/>
    </source>
</evidence>
<dbReference type="InterPro" id="IPR036895">
    <property type="entry name" value="Uracil-DNA_glycosylase-like_sf"/>
</dbReference>
<evidence type="ECO:0000259" key="1">
    <source>
        <dbReference type="Pfam" id="PF03167"/>
    </source>
</evidence>
<dbReference type="Pfam" id="PF03167">
    <property type="entry name" value="UDG"/>
    <property type="match status" value="1"/>
</dbReference>